<dbReference type="Proteomes" id="UP000268014">
    <property type="component" value="Unassembled WGS sequence"/>
</dbReference>
<dbReference type="WBParaSite" id="HPLM_0000381701-mRNA-1">
    <property type="protein sequence ID" value="HPLM_0000381701-mRNA-1"/>
    <property type="gene ID" value="HPLM_0000381701"/>
</dbReference>
<evidence type="ECO:0000313" key="1">
    <source>
        <dbReference type="EMBL" id="VDO21747.1"/>
    </source>
</evidence>
<reference evidence="3" key="1">
    <citation type="submission" date="2017-02" db="UniProtKB">
        <authorList>
            <consortium name="WormBaseParasite"/>
        </authorList>
    </citation>
    <scope>IDENTIFICATION</scope>
</reference>
<accession>A0A0N4W291</accession>
<sequence length="59" mass="6799">MKADGRKRVCYSTRDTVGIISQKIRSEKPLELGLNCSLNQGDAQNRYRNERHYEGDITL</sequence>
<evidence type="ECO:0000313" key="2">
    <source>
        <dbReference type="Proteomes" id="UP000268014"/>
    </source>
</evidence>
<keyword evidence="2" id="KW-1185">Reference proteome</keyword>
<protein>
    <submittedName>
        <fullName evidence="3">Transposase</fullName>
    </submittedName>
</protein>
<organism evidence="3">
    <name type="scientific">Haemonchus placei</name>
    <name type="common">Barber's pole worm</name>
    <dbReference type="NCBI Taxonomy" id="6290"/>
    <lineage>
        <taxon>Eukaryota</taxon>
        <taxon>Metazoa</taxon>
        <taxon>Ecdysozoa</taxon>
        <taxon>Nematoda</taxon>
        <taxon>Chromadorea</taxon>
        <taxon>Rhabditida</taxon>
        <taxon>Rhabditina</taxon>
        <taxon>Rhabditomorpha</taxon>
        <taxon>Strongyloidea</taxon>
        <taxon>Trichostrongylidae</taxon>
        <taxon>Haemonchus</taxon>
    </lineage>
</organism>
<gene>
    <name evidence="1" type="ORF">HPLM_LOCUS3809</name>
</gene>
<proteinExistence type="predicted"/>
<evidence type="ECO:0000313" key="3">
    <source>
        <dbReference type="WBParaSite" id="HPLM_0000381701-mRNA-1"/>
    </source>
</evidence>
<dbReference type="EMBL" id="UZAF01016149">
    <property type="protein sequence ID" value="VDO21747.1"/>
    <property type="molecule type" value="Genomic_DNA"/>
</dbReference>
<dbReference type="AlphaFoldDB" id="A0A0N4W291"/>
<name>A0A0N4W291_HAEPC</name>
<reference evidence="1 2" key="2">
    <citation type="submission" date="2018-11" db="EMBL/GenBank/DDBJ databases">
        <authorList>
            <consortium name="Pathogen Informatics"/>
        </authorList>
    </citation>
    <scope>NUCLEOTIDE SEQUENCE [LARGE SCALE GENOMIC DNA]</scope>
    <source>
        <strain evidence="1 2">MHpl1</strain>
    </source>
</reference>